<reference evidence="2" key="1">
    <citation type="submission" date="2022-08" db="EMBL/GenBank/DDBJ databases">
        <title>Alicyclobacillus dauci DSM2870, complete genome.</title>
        <authorList>
            <person name="Wang Q."/>
            <person name="Cai R."/>
            <person name="Wang Z."/>
        </authorList>
    </citation>
    <scope>NUCLEOTIDE SEQUENCE</scope>
    <source>
        <strain evidence="2">DSM 28700</strain>
    </source>
</reference>
<protein>
    <submittedName>
        <fullName evidence="2">YndM family protein</fullName>
    </submittedName>
</protein>
<evidence type="ECO:0000256" key="1">
    <source>
        <dbReference type="SAM" id="Phobius"/>
    </source>
</evidence>
<gene>
    <name evidence="2" type="ORF">NZD86_07460</name>
</gene>
<feature type="transmembrane region" description="Helical" evidence="1">
    <location>
        <begin position="12"/>
        <end position="33"/>
    </location>
</feature>
<dbReference type="Pfam" id="PF10710">
    <property type="entry name" value="DUF2512"/>
    <property type="match status" value="1"/>
</dbReference>
<evidence type="ECO:0000313" key="2">
    <source>
        <dbReference type="EMBL" id="WAH38311.1"/>
    </source>
</evidence>
<organism evidence="2 3">
    <name type="scientific">Alicyclobacillus dauci</name>
    <dbReference type="NCBI Taxonomy" id="1475485"/>
    <lineage>
        <taxon>Bacteria</taxon>
        <taxon>Bacillati</taxon>
        <taxon>Bacillota</taxon>
        <taxon>Bacilli</taxon>
        <taxon>Bacillales</taxon>
        <taxon>Alicyclobacillaceae</taxon>
        <taxon>Alicyclobacillus</taxon>
    </lineage>
</organism>
<keyword evidence="1" id="KW-1133">Transmembrane helix</keyword>
<dbReference type="RefSeq" id="WP_268045878.1">
    <property type="nucleotide sequence ID" value="NZ_CP104064.1"/>
</dbReference>
<dbReference type="EMBL" id="CP104064">
    <property type="protein sequence ID" value="WAH38311.1"/>
    <property type="molecule type" value="Genomic_DNA"/>
</dbReference>
<dbReference type="InterPro" id="IPR019649">
    <property type="entry name" value="DUF2512"/>
</dbReference>
<keyword evidence="3" id="KW-1185">Reference proteome</keyword>
<dbReference type="Proteomes" id="UP001164803">
    <property type="component" value="Chromosome"/>
</dbReference>
<accession>A0ABY6Z612</accession>
<keyword evidence="1" id="KW-0472">Membrane</keyword>
<keyword evidence="1" id="KW-0812">Transmembrane</keyword>
<feature type="transmembrane region" description="Helical" evidence="1">
    <location>
        <begin position="39"/>
        <end position="60"/>
    </location>
</feature>
<feature type="transmembrane region" description="Helical" evidence="1">
    <location>
        <begin position="91"/>
        <end position="109"/>
    </location>
</feature>
<evidence type="ECO:0000313" key="3">
    <source>
        <dbReference type="Proteomes" id="UP001164803"/>
    </source>
</evidence>
<name>A0ABY6Z612_9BACL</name>
<sequence>MAKLTLTVTNFIFKLISTMLVLWVAHVVNRVWFFGGWGYFSTALIIAIVGLIVDMTVLPFLGNSRTLAVDFVVNTLLIWFVPVLWNGPRISFLPTLICSAVITVLEAGIHRFINRTNRLVDQAEER</sequence>
<proteinExistence type="predicted"/>
<feature type="transmembrane region" description="Helical" evidence="1">
    <location>
        <begin position="67"/>
        <end position="85"/>
    </location>
</feature>